<evidence type="ECO:0000256" key="1">
    <source>
        <dbReference type="SAM" id="MobiDB-lite"/>
    </source>
</evidence>
<sequence>MPDEHLAKAKELAAGQRSGKNCKLCYNRGYQGTDQNNMLVLCPKCVDTDTVGKQWREYVRDTPALTEMYGDYFDEDEEDTEDADES</sequence>
<gene>
    <name evidence="2" type="ORF">METZ01_LOCUS223190</name>
</gene>
<accession>A0A382G4Z3</accession>
<organism evidence="2">
    <name type="scientific">marine metagenome</name>
    <dbReference type="NCBI Taxonomy" id="408172"/>
    <lineage>
        <taxon>unclassified sequences</taxon>
        <taxon>metagenomes</taxon>
        <taxon>ecological metagenomes</taxon>
    </lineage>
</organism>
<protein>
    <submittedName>
        <fullName evidence="2">Uncharacterized protein</fullName>
    </submittedName>
</protein>
<name>A0A382G4Z3_9ZZZZ</name>
<proteinExistence type="predicted"/>
<feature type="region of interest" description="Disordered" evidence="1">
    <location>
        <begin position="67"/>
        <end position="86"/>
    </location>
</feature>
<reference evidence="2" key="1">
    <citation type="submission" date="2018-05" db="EMBL/GenBank/DDBJ databases">
        <authorList>
            <person name="Lanie J.A."/>
            <person name="Ng W.-L."/>
            <person name="Kazmierczak K.M."/>
            <person name="Andrzejewski T.M."/>
            <person name="Davidsen T.M."/>
            <person name="Wayne K.J."/>
            <person name="Tettelin H."/>
            <person name="Glass J.I."/>
            <person name="Rusch D."/>
            <person name="Podicherti R."/>
            <person name="Tsui H.-C.T."/>
            <person name="Winkler M.E."/>
        </authorList>
    </citation>
    <scope>NUCLEOTIDE SEQUENCE</scope>
</reference>
<dbReference type="AlphaFoldDB" id="A0A382G4Z3"/>
<dbReference type="EMBL" id="UINC01053610">
    <property type="protein sequence ID" value="SVB70336.1"/>
    <property type="molecule type" value="Genomic_DNA"/>
</dbReference>
<evidence type="ECO:0000313" key="2">
    <source>
        <dbReference type="EMBL" id="SVB70336.1"/>
    </source>
</evidence>
<feature type="compositionally biased region" description="Acidic residues" evidence="1">
    <location>
        <begin position="72"/>
        <end position="86"/>
    </location>
</feature>